<dbReference type="GO" id="GO:0071555">
    <property type="term" value="P:cell wall organization"/>
    <property type="evidence" value="ECO:0007669"/>
    <property type="project" value="UniProtKB-KW"/>
</dbReference>
<keyword evidence="4" id="KW-0378">Hydrolase</keyword>
<evidence type="ECO:0000256" key="6">
    <source>
        <dbReference type="ARBA" id="ARBA00023287"/>
    </source>
</evidence>
<dbReference type="EC" id="3.5.1.28" evidence="3"/>
<evidence type="ECO:0000256" key="4">
    <source>
        <dbReference type="ARBA" id="ARBA00022801"/>
    </source>
</evidence>
<evidence type="ECO:0000313" key="11">
    <source>
        <dbReference type="Proteomes" id="UP000183410"/>
    </source>
</evidence>
<keyword evidence="11" id="KW-1185">Reference proteome</keyword>
<evidence type="ECO:0000256" key="8">
    <source>
        <dbReference type="SAM" id="MobiDB-lite"/>
    </source>
</evidence>
<dbReference type="Gene3D" id="3.40.80.10">
    <property type="entry name" value="Peptidoglycan recognition protein-like"/>
    <property type="match status" value="1"/>
</dbReference>
<dbReference type="GO" id="GO:0008745">
    <property type="term" value="F:N-acetylmuramoyl-L-alanine amidase activity"/>
    <property type="evidence" value="ECO:0007669"/>
    <property type="project" value="UniProtKB-EC"/>
</dbReference>
<dbReference type="OrthoDB" id="9794294at2"/>
<gene>
    <name evidence="10" type="ORF">SAMN04487969_10838</name>
</gene>
<keyword evidence="7" id="KW-0961">Cell wall biogenesis/degradation</keyword>
<dbReference type="SMART" id="SM00644">
    <property type="entry name" value="Ami_2"/>
    <property type="match status" value="1"/>
</dbReference>
<proteinExistence type="inferred from homology"/>
<feature type="compositionally biased region" description="Basic and acidic residues" evidence="8">
    <location>
        <begin position="170"/>
        <end position="179"/>
    </location>
</feature>
<dbReference type="GO" id="GO:0009254">
    <property type="term" value="P:peptidoglycan turnover"/>
    <property type="evidence" value="ECO:0007669"/>
    <property type="project" value="TreeGrafter"/>
</dbReference>
<sequence length="254" mass="27356">MADRIQDFIPAGRNNRPGTAIQGPNYVTVHDTANSSKGANALSHAKYLKGSAAAALPVSWHFTVDDTRVVQHLPVSEHGWHAGDGNGPGNRGSIGIEICENADGIRSKAEANAAALIAGLLRQLGLPITAVVQHNRWSGKNCPHTFRSRPDGWESFLQQIKALLGDPVEPEPKPEPEPEKPEEEGEPMTEAERQQFDALVKRVTELEAKHSMAVPAWAKTAVVAAVAAGVIDTPEGGSLDFYRLLTVLYRKGLL</sequence>
<dbReference type="GO" id="GO:0009253">
    <property type="term" value="P:peptidoglycan catabolic process"/>
    <property type="evidence" value="ECO:0007669"/>
    <property type="project" value="InterPro"/>
</dbReference>
<dbReference type="InterPro" id="IPR036505">
    <property type="entry name" value="Amidase/PGRP_sf"/>
</dbReference>
<keyword evidence="6" id="KW-0178">Competence</keyword>
<organism evidence="10 11">
    <name type="scientific">Paenibacillus algorifonticola</name>
    <dbReference type="NCBI Taxonomy" id="684063"/>
    <lineage>
        <taxon>Bacteria</taxon>
        <taxon>Bacillati</taxon>
        <taxon>Bacillota</taxon>
        <taxon>Bacilli</taxon>
        <taxon>Bacillales</taxon>
        <taxon>Paenibacillaceae</taxon>
        <taxon>Paenibacillus</taxon>
    </lineage>
</organism>
<evidence type="ECO:0000313" key="10">
    <source>
        <dbReference type="EMBL" id="SFE85374.1"/>
    </source>
</evidence>
<evidence type="ECO:0000256" key="2">
    <source>
        <dbReference type="ARBA" id="ARBA00007553"/>
    </source>
</evidence>
<name>A0A1I2DXI9_9BACL</name>
<protein>
    <recommendedName>
        <fullName evidence="3">N-acetylmuramoyl-L-alanine amidase</fullName>
        <ecNumber evidence="3">3.5.1.28</ecNumber>
    </recommendedName>
</protein>
<dbReference type="PANTHER" id="PTHR30417:SF11">
    <property type="entry name" value="N-ACETYLMURAMOYL-L-ALANINE AMIDASE XLYA"/>
    <property type="match status" value="1"/>
</dbReference>
<evidence type="ECO:0000256" key="5">
    <source>
        <dbReference type="ARBA" id="ARBA00022969"/>
    </source>
</evidence>
<reference evidence="11" key="1">
    <citation type="submission" date="2016-10" db="EMBL/GenBank/DDBJ databases">
        <authorList>
            <person name="Varghese N."/>
            <person name="Submissions S."/>
        </authorList>
    </citation>
    <scope>NUCLEOTIDE SEQUENCE [LARGE SCALE GENOMIC DNA]</scope>
    <source>
        <strain evidence="11">CGMCC 1.10223</strain>
    </source>
</reference>
<dbReference type="InterPro" id="IPR002502">
    <property type="entry name" value="Amidase_domain"/>
</dbReference>
<dbReference type="PANTHER" id="PTHR30417">
    <property type="entry name" value="N-ACETYLMURAMOYL-L-ALANINE AMIDASE AMID"/>
    <property type="match status" value="1"/>
</dbReference>
<dbReference type="EMBL" id="FONN01000008">
    <property type="protein sequence ID" value="SFE85374.1"/>
    <property type="molecule type" value="Genomic_DNA"/>
</dbReference>
<dbReference type="AlphaFoldDB" id="A0A1I2DXI9"/>
<feature type="region of interest" description="Disordered" evidence="8">
    <location>
        <begin position="1"/>
        <end position="23"/>
    </location>
</feature>
<dbReference type="SUPFAM" id="SSF55846">
    <property type="entry name" value="N-acetylmuramoyl-L-alanine amidase-like"/>
    <property type="match status" value="1"/>
</dbReference>
<dbReference type="Proteomes" id="UP000183410">
    <property type="component" value="Unassembled WGS sequence"/>
</dbReference>
<evidence type="ECO:0000256" key="3">
    <source>
        <dbReference type="ARBA" id="ARBA00011901"/>
    </source>
</evidence>
<dbReference type="CDD" id="cd06583">
    <property type="entry name" value="PGRP"/>
    <property type="match status" value="1"/>
</dbReference>
<dbReference type="RefSeq" id="WP_063837991.1">
    <property type="nucleotide sequence ID" value="NZ_FONN01000008.1"/>
</dbReference>
<feature type="domain" description="N-acetylmuramoyl-L-alanine amidase" evidence="9">
    <location>
        <begin position="14"/>
        <end position="152"/>
    </location>
</feature>
<keyword evidence="5" id="KW-0749">Sporulation</keyword>
<dbReference type="GO" id="GO:0030420">
    <property type="term" value="P:establishment of competence for transformation"/>
    <property type="evidence" value="ECO:0007669"/>
    <property type="project" value="UniProtKB-KW"/>
</dbReference>
<evidence type="ECO:0000259" key="9">
    <source>
        <dbReference type="SMART" id="SM00644"/>
    </source>
</evidence>
<dbReference type="InterPro" id="IPR051206">
    <property type="entry name" value="NAMLAA_amidase_2"/>
</dbReference>
<comment type="catalytic activity">
    <reaction evidence="1">
        <text>Hydrolyzes the link between N-acetylmuramoyl residues and L-amino acid residues in certain cell-wall glycopeptides.</text>
        <dbReference type="EC" id="3.5.1.28"/>
    </reaction>
</comment>
<accession>A0A1I2DXI9</accession>
<dbReference type="GO" id="GO:0030435">
    <property type="term" value="P:sporulation resulting in formation of a cellular spore"/>
    <property type="evidence" value="ECO:0007669"/>
    <property type="project" value="UniProtKB-KW"/>
</dbReference>
<evidence type="ECO:0000256" key="7">
    <source>
        <dbReference type="ARBA" id="ARBA00023316"/>
    </source>
</evidence>
<evidence type="ECO:0000256" key="1">
    <source>
        <dbReference type="ARBA" id="ARBA00001561"/>
    </source>
</evidence>
<dbReference type="Pfam" id="PF01510">
    <property type="entry name" value="Amidase_2"/>
    <property type="match status" value="1"/>
</dbReference>
<feature type="compositionally biased region" description="Acidic residues" evidence="8">
    <location>
        <begin position="180"/>
        <end position="189"/>
    </location>
</feature>
<comment type="similarity">
    <text evidence="2">Belongs to the N-acetylmuramoyl-L-alanine amidase 2 family.</text>
</comment>
<feature type="region of interest" description="Disordered" evidence="8">
    <location>
        <begin position="165"/>
        <end position="192"/>
    </location>
</feature>